<accession>A0A813LQ10</accession>
<proteinExistence type="predicted"/>
<evidence type="ECO:0000313" key="1">
    <source>
        <dbReference type="EMBL" id="CAE8735440.1"/>
    </source>
</evidence>
<evidence type="ECO:0000313" key="2">
    <source>
        <dbReference type="Proteomes" id="UP000626109"/>
    </source>
</evidence>
<gene>
    <name evidence="1" type="ORF">PGLA2088_LOCUS47833</name>
</gene>
<protein>
    <submittedName>
        <fullName evidence="1">Uncharacterized protein</fullName>
    </submittedName>
</protein>
<dbReference type="Gene3D" id="3.40.50.150">
    <property type="entry name" value="Vaccinia Virus protein VP39"/>
    <property type="match status" value="1"/>
</dbReference>
<dbReference type="AlphaFoldDB" id="A0A813LQ10"/>
<reference evidence="1" key="1">
    <citation type="submission" date="2021-02" db="EMBL/GenBank/DDBJ databases">
        <authorList>
            <person name="Dougan E. K."/>
            <person name="Rhodes N."/>
            <person name="Thang M."/>
            <person name="Chan C."/>
        </authorList>
    </citation>
    <scope>NUCLEOTIDE SEQUENCE</scope>
</reference>
<dbReference type="InterPro" id="IPR029063">
    <property type="entry name" value="SAM-dependent_MTases_sf"/>
</dbReference>
<name>A0A813LQ10_POLGL</name>
<organism evidence="1 2">
    <name type="scientific">Polarella glacialis</name>
    <name type="common">Dinoflagellate</name>
    <dbReference type="NCBI Taxonomy" id="89957"/>
    <lineage>
        <taxon>Eukaryota</taxon>
        <taxon>Sar</taxon>
        <taxon>Alveolata</taxon>
        <taxon>Dinophyceae</taxon>
        <taxon>Suessiales</taxon>
        <taxon>Suessiaceae</taxon>
        <taxon>Polarella</taxon>
    </lineage>
</organism>
<comment type="caution">
    <text evidence="1">The sequence shown here is derived from an EMBL/GenBank/DDBJ whole genome shotgun (WGS) entry which is preliminary data.</text>
</comment>
<dbReference type="SUPFAM" id="SSF53335">
    <property type="entry name" value="S-adenosyl-L-methionine-dependent methyltransferases"/>
    <property type="match status" value="1"/>
</dbReference>
<dbReference type="EMBL" id="CAJNNW010036544">
    <property type="protein sequence ID" value="CAE8735440.1"/>
    <property type="molecule type" value="Genomic_DNA"/>
</dbReference>
<dbReference type="Proteomes" id="UP000626109">
    <property type="component" value="Unassembled WGS sequence"/>
</dbReference>
<sequence>MEPGTSDYLGEASKADDGGIGGSLFSAPSPCSAELAAAAILQMDPWLAGRGIVSCLDSGDLASLFTPLWVPVWRGLDRLTTLSEVNVTDVVHLTIRGQLQPRSRAAFRMALHPPHIRQSTIAESGYWFLSDRIRATRKSYCKSAFQTTAESMVALRGNEKRRLVFMDVGSHLGDCCLWAAARLGHSVRCIAVEMEPSSAALIRRSVALNGFHGEVEIFQGELAGAECPCAPHALSMAPLRGDCLVGGADIDLLHIHTSVRMELSILEGFLSALREGRIRAAIIRAVRTGESREAVIAVATAFVAKHGLSYEVQAFGRGQDVLLVQPGLLARHAVEAMFQSGPGHAVEAM</sequence>